<evidence type="ECO:0000256" key="1">
    <source>
        <dbReference type="ARBA" id="ARBA00023015"/>
    </source>
</evidence>
<evidence type="ECO:0000313" key="5">
    <source>
        <dbReference type="EMBL" id="KTC82734.1"/>
    </source>
</evidence>
<dbReference type="SUPFAM" id="SSF46785">
    <property type="entry name" value="Winged helix' DNA-binding domain"/>
    <property type="match status" value="1"/>
</dbReference>
<accession>A0A378IHF5</accession>
<evidence type="ECO:0000313" key="7">
    <source>
        <dbReference type="Proteomes" id="UP000054854"/>
    </source>
</evidence>
<dbReference type="GO" id="GO:0043200">
    <property type="term" value="P:response to amino acid"/>
    <property type="evidence" value="ECO:0007669"/>
    <property type="project" value="TreeGrafter"/>
</dbReference>
<dbReference type="InterPro" id="IPR036388">
    <property type="entry name" value="WH-like_DNA-bd_sf"/>
</dbReference>
<reference evidence="5 7" key="1">
    <citation type="submission" date="2015-11" db="EMBL/GenBank/DDBJ databases">
        <title>Genomic analysis of 38 Legionella species identifies large and diverse effector repertoires.</title>
        <authorList>
            <person name="Burstein D."/>
            <person name="Amaro F."/>
            <person name="Zusman T."/>
            <person name="Lifshitz Z."/>
            <person name="Cohen O."/>
            <person name="Gilbert J.A."/>
            <person name="Pupko T."/>
            <person name="Shuman H.A."/>
            <person name="Segal G."/>
        </authorList>
    </citation>
    <scope>NUCLEOTIDE SEQUENCE [LARGE SCALE GENOMIC DNA]</scope>
    <source>
        <strain evidence="5 7">CDC#72-OH-14</strain>
    </source>
</reference>
<dbReference type="PRINTS" id="PR00033">
    <property type="entry name" value="HTHASNC"/>
</dbReference>
<evidence type="ECO:0000256" key="3">
    <source>
        <dbReference type="ARBA" id="ARBA00023163"/>
    </source>
</evidence>
<keyword evidence="1" id="KW-0805">Transcription regulation</keyword>
<keyword evidence="2 6" id="KW-0238">DNA-binding</keyword>
<dbReference type="InterPro" id="IPR000485">
    <property type="entry name" value="AsnC-type_HTH_dom"/>
</dbReference>
<dbReference type="EMBL" id="LNXX01000045">
    <property type="protein sequence ID" value="KTC82734.1"/>
    <property type="molecule type" value="Genomic_DNA"/>
</dbReference>
<dbReference type="STRING" id="28085.Lcin_2763"/>
<evidence type="ECO:0000313" key="6">
    <source>
        <dbReference type="EMBL" id="STX34165.1"/>
    </source>
</evidence>
<dbReference type="Pfam" id="PF01037">
    <property type="entry name" value="AsnC_trans_reg"/>
    <property type="match status" value="1"/>
</dbReference>
<dbReference type="Pfam" id="PF13404">
    <property type="entry name" value="HTH_AsnC-type"/>
    <property type="match status" value="1"/>
</dbReference>
<dbReference type="Gene3D" id="1.10.10.10">
    <property type="entry name" value="Winged helix-like DNA-binding domain superfamily/Winged helix DNA-binding domain"/>
    <property type="match status" value="1"/>
</dbReference>
<dbReference type="SMART" id="SM00344">
    <property type="entry name" value="HTH_ASNC"/>
    <property type="match status" value="1"/>
</dbReference>
<dbReference type="InterPro" id="IPR011991">
    <property type="entry name" value="ArsR-like_HTH"/>
</dbReference>
<dbReference type="EMBL" id="UGNX01000001">
    <property type="protein sequence ID" value="STX34165.1"/>
    <property type="molecule type" value="Genomic_DNA"/>
</dbReference>
<dbReference type="NCBIfam" id="NF008384">
    <property type="entry name" value="PRK11179.1"/>
    <property type="match status" value="1"/>
</dbReference>
<proteinExistence type="predicted"/>
<dbReference type="Proteomes" id="UP000255316">
    <property type="component" value="Unassembled WGS sequence"/>
</dbReference>
<evidence type="ECO:0000259" key="4">
    <source>
        <dbReference type="PROSITE" id="PS50956"/>
    </source>
</evidence>
<dbReference type="InterPro" id="IPR019887">
    <property type="entry name" value="Tscrpt_reg_AsnC/Lrp_C"/>
</dbReference>
<dbReference type="Proteomes" id="UP000054854">
    <property type="component" value="Unassembled WGS sequence"/>
</dbReference>
<dbReference type="PANTHER" id="PTHR30154">
    <property type="entry name" value="LEUCINE-RESPONSIVE REGULATORY PROTEIN"/>
    <property type="match status" value="1"/>
</dbReference>
<keyword evidence="7" id="KW-1185">Reference proteome</keyword>
<dbReference type="InterPro" id="IPR019888">
    <property type="entry name" value="Tscrpt_reg_AsnC-like"/>
</dbReference>
<keyword evidence="3" id="KW-0804">Transcription</keyword>
<dbReference type="GO" id="GO:0006355">
    <property type="term" value="P:regulation of DNA-templated transcription"/>
    <property type="evidence" value="ECO:0007669"/>
    <property type="project" value="UniProtKB-ARBA"/>
</dbReference>
<name>A0A378IHF5_9GAMM</name>
<organism evidence="6 8">
    <name type="scientific">Legionella cincinnatiensis</name>
    <dbReference type="NCBI Taxonomy" id="28085"/>
    <lineage>
        <taxon>Bacteria</taxon>
        <taxon>Pseudomonadati</taxon>
        <taxon>Pseudomonadota</taxon>
        <taxon>Gammaproteobacteria</taxon>
        <taxon>Legionellales</taxon>
        <taxon>Legionellaceae</taxon>
        <taxon>Legionella</taxon>
    </lineage>
</organism>
<dbReference type="SUPFAM" id="SSF54909">
    <property type="entry name" value="Dimeric alpha+beta barrel"/>
    <property type="match status" value="1"/>
</dbReference>
<protein>
    <submittedName>
        <fullName evidence="6">DNA-binding transcriptional dual regulator</fullName>
    </submittedName>
</protein>
<gene>
    <name evidence="6" type="primary">asnC</name>
    <name evidence="5" type="ORF">Lcin_2763</name>
    <name evidence="6" type="ORF">NCTC12438_00758</name>
</gene>
<feature type="domain" description="HTH asnC-type" evidence="4">
    <location>
        <begin position="11"/>
        <end position="72"/>
    </location>
</feature>
<evidence type="ECO:0000313" key="8">
    <source>
        <dbReference type="Proteomes" id="UP000255316"/>
    </source>
</evidence>
<dbReference type="InterPro" id="IPR036390">
    <property type="entry name" value="WH_DNA-bd_sf"/>
</dbReference>
<reference evidence="6 8" key="2">
    <citation type="submission" date="2018-06" db="EMBL/GenBank/DDBJ databases">
        <authorList>
            <consortium name="Pathogen Informatics"/>
            <person name="Doyle S."/>
        </authorList>
    </citation>
    <scope>NUCLEOTIDE SEQUENCE [LARGE SCALE GENOMIC DNA]</scope>
    <source>
        <strain evidence="6 8">NCTC12438</strain>
    </source>
</reference>
<dbReference type="AlphaFoldDB" id="A0A378IHF5"/>
<dbReference type="GO" id="GO:0005829">
    <property type="term" value="C:cytosol"/>
    <property type="evidence" value="ECO:0007669"/>
    <property type="project" value="TreeGrafter"/>
</dbReference>
<evidence type="ECO:0000256" key="2">
    <source>
        <dbReference type="ARBA" id="ARBA00023125"/>
    </source>
</evidence>
<dbReference type="PROSITE" id="PS50956">
    <property type="entry name" value="HTH_ASNC_2"/>
    <property type="match status" value="1"/>
</dbReference>
<sequence>MKMKDLENYQIDDLDKKILHSLMKNARTAYAELAKTYSVSPATIHVRVEKMRQTGIIEGVHVHINPKRLGYDVCCFIGITLNHAKDYQSALKKLEDLEEVIEAYYTIGHHFNIFIKVMCQSIDALQQLLVNKIQLIEEIHSTETLISLQNPIMRSVTP</sequence>
<dbReference type="CDD" id="cd00090">
    <property type="entry name" value="HTH_ARSR"/>
    <property type="match status" value="1"/>
</dbReference>
<dbReference type="GO" id="GO:0043565">
    <property type="term" value="F:sequence-specific DNA binding"/>
    <property type="evidence" value="ECO:0007669"/>
    <property type="project" value="InterPro"/>
</dbReference>
<dbReference type="PANTHER" id="PTHR30154:SF34">
    <property type="entry name" value="TRANSCRIPTIONAL REGULATOR AZLB"/>
    <property type="match status" value="1"/>
</dbReference>
<dbReference type="Gene3D" id="3.30.70.920">
    <property type="match status" value="1"/>
</dbReference>
<dbReference type="InterPro" id="IPR011008">
    <property type="entry name" value="Dimeric_a/b-barrel"/>
</dbReference>